<dbReference type="SUPFAM" id="SSF48350">
    <property type="entry name" value="GTPase activation domain, GAP"/>
    <property type="match status" value="1"/>
</dbReference>
<dbReference type="Pfam" id="PF00620">
    <property type="entry name" value="RhoGAP"/>
    <property type="match status" value="1"/>
</dbReference>
<dbReference type="Proteomes" id="UP001600888">
    <property type="component" value="Unassembled WGS sequence"/>
</dbReference>
<comment type="caution">
    <text evidence="3">The sequence shown here is derived from an EMBL/GenBank/DDBJ whole genome shotgun (WGS) entry which is preliminary data.</text>
</comment>
<proteinExistence type="predicted"/>
<accession>A0ABR4F7M0</accession>
<dbReference type="EMBL" id="JBAWTH010000009">
    <property type="protein sequence ID" value="KAL2290516.1"/>
    <property type="molecule type" value="Genomic_DNA"/>
</dbReference>
<evidence type="ECO:0000313" key="3">
    <source>
        <dbReference type="EMBL" id="KAL2290516.1"/>
    </source>
</evidence>
<sequence>MSDTDEIANRDDFVEEYNRLAKKHGVRQLVPDPPENSETEGIAARRNWWSRTFRRTSSQSTEHSVKRKRSVGHVTAHMMHPKRDSLKDQDLQGLVRLCGKSFLYLPPEYAPGSLILPTCFRATAQHLVHSAPETRGVFRIPGSVRVVNELYEFYCAHQAGGDVANTVRSPNLPSHINAGIHDVASLFKKFLAGLPGGILGSLSLFDALVAINSQLYTDPEFSRTKQSKLRARLIALAVGTLRSQYRRELICAVFGLLCLLGRAAETAPREDESGRPLPTSDLMGYSALGIVFGPLLIGDMLGSHSVKLADPSSGLFLVPVSPQPKSKKEKKKAKESTNEPPQPFWDVDKVHVANDITEMLITNWRDVVKQMRNLDGALSILRHRSRASISEDSRRLPPLGPCLSSRQIEPAKLFL</sequence>
<reference evidence="3 4" key="1">
    <citation type="submission" date="2024-03" db="EMBL/GenBank/DDBJ databases">
        <title>A high-quality draft genome sequence of Diaporthe vaccinii, a causative agent of upright dieback and viscid rot disease in cranberry plants.</title>
        <authorList>
            <person name="Sarrasin M."/>
            <person name="Lang B.F."/>
            <person name="Burger G."/>
        </authorList>
    </citation>
    <scope>NUCLEOTIDE SEQUENCE [LARGE SCALE GENOMIC DNA]</scope>
    <source>
        <strain evidence="3 4">IS7</strain>
    </source>
</reference>
<dbReference type="CDD" id="cd00159">
    <property type="entry name" value="RhoGAP"/>
    <property type="match status" value="1"/>
</dbReference>
<dbReference type="InterPro" id="IPR000198">
    <property type="entry name" value="RhoGAP_dom"/>
</dbReference>
<dbReference type="PANTHER" id="PTHR45808">
    <property type="entry name" value="RHO GTPASE-ACTIVATING PROTEIN 68F"/>
    <property type="match status" value="1"/>
</dbReference>
<dbReference type="SMART" id="SM00324">
    <property type="entry name" value="RhoGAP"/>
    <property type="match status" value="1"/>
</dbReference>
<dbReference type="PROSITE" id="PS50238">
    <property type="entry name" value="RHOGAP"/>
    <property type="match status" value="1"/>
</dbReference>
<evidence type="ECO:0000256" key="1">
    <source>
        <dbReference type="SAM" id="MobiDB-lite"/>
    </source>
</evidence>
<dbReference type="InterPro" id="IPR008936">
    <property type="entry name" value="Rho_GTPase_activation_prot"/>
</dbReference>
<evidence type="ECO:0000313" key="4">
    <source>
        <dbReference type="Proteomes" id="UP001600888"/>
    </source>
</evidence>
<protein>
    <recommendedName>
        <fullName evidence="2">Rho-GAP domain-containing protein</fullName>
    </recommendedName>
</protein>
<feature type="region of interest" description="Disordered" evidence="1">
    <location>
        <begin position="319"/>
        <end position="344"/>
    </location>
</feature>
<dbReference type="Gene3D" id="1.10.555.10">
    <property type="entry name" value="Rho GTPase activation protein"/>
    <property type="match status" value="1"/>
</dbReference>
<name>A0ABR4F7M0_9PEZI</name>
<feature type="domain" description="Rho-GAP" evidence="2">
    <location>
        <begin position="103"/>
        <end position="368"/>
    </location>
</feature>
<organism evidence="3 4">
    <name type="scientific">Diaporthe vaccinii</name>
    <dbReference type="NCBI Taxonomy" id="105482"/>
    <lineage>
        <taxon>Eukaryota</taxon>
        <taxon>Fungi</taxon>
        <taxon>Dikarya</taxon>
        <taxon>Ascomycota</taxon>
        <taxon>Pezizomycotina</taxon>
        <taxon>Sordariomycetes</taxon>
        <taxon>Sordariomycetidae</taxon>
        <taxon>Diaporthales</taxon>
        <taxon>Diaporthaceae</taxon>
        <taxon>Diaporthe</taxon>
        <taxon>Diaporthe eres species complex</taxon>
    </lineage>
</organism>
<keyword evidence="4" id="KW-1185">Reference proteome</keyword>
<dbReference type="PANTHER" id="PTHR45808:SF2">
    <property type="entry name" value="RHO GTPASE-ACTIVATING PROTEIN 68F"/>
    <property type="match status" value="1"/>
</dbReference>
<evidence type="ECO:0000259" key="2">
    <source>
        <dbReference type="PROSITE" id="PS50238"/>
    </source>
</evidence>
<gene>
    <name evidence="3" type="ORF">FJTKL_15596</name>
</gene>